<evidence type="ECO:0000313" key="5">
    <source>
        <dbReference type="Proteomes" id="UP000256710"/>
    </source>
</evidence>
<evidence type="ECO:0000313" key="4">
    <source>
        <dbReference type="Proteomes" id="UP000255168"/>
    </source>
</evidence>
<dbReference type="AlphaFoldDB" id="A0A375HLW6"/>
<evidence type="ECO:0000256" key="1">
    <source>
        <dbReference type="SAM" id="MobiDB-lite"/>
    </source>
</evidence>
<geneLocation type="plasmid" evidence="4">
    <name>ii</name>
</geneLocation>
<gene>
    <name evidence="2" type="ORF">CBM2605_B130398</name>
    <name evidence="3" type="ORF">CBM2607_MP10631</name>
</gene>
<dbReference type="EMBL" id="LT984807">
    <property type="protein sequence ID" value="SPD59229.1"/>
    <property type="molecule type" value="Genomic_DNA"/>
</dbReference>
<keyword evidence="3" id="KW-0614">Plasmid</keyword>
<accession>A0A375HLW6</accession>
<sequence>MASRRCQRHSVGYRTHAGTPDVTLRQGPTHRPCRGHTPPTLAGRALHRAASGGRICASHR</sequence>
<evidence type="ECO:0000313" key="2">
    <source>
        <dbReference type="EMBL" id="SOZ39101.1"/>
    </source>
</evidence>
<dbReference type="EMBL" id="OFTC01000036">
    <property type="protein sequence ID" value="SOZ39101.1"/>
    <property type="molecule type" value="Genomic_DNA"/>
</dbReference>
<keyword evidence="5" id="KW-1185">Reference proteome</keyword>
<feature type="region of interest" description="Disordered" evidence="1">
    <location>
        <begin position="1"/>
        <end position="41"/>
    </location>
</feature>
<organism evidence="3 4">
    <name type="scientific">Cupriavidus neocaledonicus</name>
    <dbReference type="NCBI Taxonomy" id="1040979"/>
    <lineage>
        <taxon>Bacteria</taxon>
        <taxon>Pseudomonadati</taxon>
        <taxon>Pseudomonadota</taxon>
        <taxon>Betaproteobacteria</taxon>
        <taxon>Burkholderiales</taxon>
        <taxon>Burkholderiaceae</taxon>
        <taxon>Cupriavidus</taxon>
    </lineage>
</organism>
<dbReference type="Proteomes" id="UP000256710">
    <property type="component" value="Unassembled WGS sequence"/>
</dbReference>
<proteinExistence type="predicted"/>
<reference evidence="4 5" key="1">
    <citation type="submission" date="2018-01" db="EMBL/GenBank/DDBJ databases">
        <authorList>
            <person name="Clerissi C."/>
        </authorList>
    </citation>
    <scope>NUCLEOTIDE SEQUENCE [LARGE SCALE GENOMIC DNA]</scope>
    <source>
        <strain evidence="2">Cupriavidus taiwanensis STM 6082</strain>
        <strain evidence="3">Cupriavidus taiwanensis STM 6160</strain>
        <plasmid evidence="3">II</plasmid>
        <plasmid evidence="4">ii</plasmid>
    </source>
</reference>
<geneLocation type="plasmid" evidence="3">
    <name>II</name>
</geneLocation>
<name>A0A375HLW6_9BURK</name>
<protein>
    <submittedName>
        <fullName evidence="3">Uncharacterized protein</fullName>
    </submittedName>
</protein>
<evidence type="ECO:0000313" key="3">
    <source>
        <dbReference type="EMBL" id="SPD59229.1"/>
    </source>
</evidence>
<dbReference type="Proteomes" id="UP000255168">
    <property type="component" value="Plasmid II"/>
</dbReference>